<feature type="transmembrane region" description="Helical" evidence="2">
    <location>
        <begin position="118"/>
        <end position="138"/>
    </location>
</feature>
<feature type="transmembrane region" description="Helical" evidence="2">
    <location>
        <begin position="80"/>
        <end position="97"/>
    </location>
</feature>
<evidence type="ECO:0000313" key="3">
    <source>
        <dbReference type="EMBL" id="ACU40015.1"/>
    </source>
</evidence>
<dbReference type="KEGG" id="ami:Amir_6210"/>
<dbReference type="AlphaFoldDB" id="C6WHR6"/>
<organism evidence="3 4">
    <name type="scientific">Actinosynnema mirum (strain ATCC 29888 / DSM 43827 / JCM 3225 / NBRC 14064 / NCIMB 13271 / NRRL B-12336 / IMRU 3971 / 101)</name>
    <dbReference type="NCBI Taxonomy" id="446462"/>
    <lineage>
        <taxon>Bacteria</taxon>
        <taxon>Bacillati</taxon>
        <taxon>Actinomycetota</taxon>
        <taxon>Actinomycetes</taxon>
        <taxon>Pseudonocardiales</taxon>
        <taxon>Pseudonocardiaceae</taxon>
        <taxon>Actinosynnema</taxon>
    </lineage>
</organism>
<gene>
    <name evidence="3" type="ordered locus">Amir_6210</name>
</gene>
<dbReference type="EMBL" id="CP001630">
    <property type="protein sequence ID" value="ACU40015.1"/>
    <property type="molecule type" value="Genomic_DNA"/>
</dbReference>
<protein>
    <submittedName>
        <fullName evidence="3">Uncharacterized protein</fullName>
    </submittedName>
</protein>
<dbReference type="HOGENOM" id="CLU_025121_0_0_11"/>
<dbReference type="InterPro" id="IPR025291">
    <property type="entry name" value="DUF4153"/>
</dbReference>
<proteinExistence type="predicted"/>
<sequence length="493" mass="51821">MPEEPEPSAGGKPRNTPPGKPEPTAVTTVEPSPGKHFTPGAPPRRPLTPEDGARRAKAVLAALTAAVVAAVVVPHETHGVGWPIAAVVVLALVGRRVRVGWAALSVLLASVAAFRASGWLFALCLVTGLVTASLAVTGGRTVRGLLWGSFAVPATSLVALPWGASGVAAHRAGGWVRPVVLTCVVLLVFLPLLASADEAFADLVLSVLSQPGAPAPVTAFFGAAAGAGVLAARRLQALPNTSDRPLDPARPVARRDWALPVGALVALFTAFVAVQLRTLFGGDRHVQVTADLTYADYARGGFGQLVVVTLLTLGVLGAVSRFASRATGRDRVWLRALPGALCALTLVIVASAVHRMWLYQRAYGFTEQRVLALAAELWLGLVCLVVLAAGVRLSAAWLPRAVVATAAGAVLALAVANPDLLVAEANVARYEATGRIDQPYLTTLSVDAAPALARLPKELRVCHWPDRRQRWTGWNLAWARWADEPWGAGRCRW</sequence>
<dbReference type="OrthoDB" id="9767931at2"/>
<evidence type="ECO:0000256" key="1">
    <source>
        <dbReference type="SAM" id="MobiDB-lite"/>
    </source>
</evidence>
<feature type="transmembrane region" description="Helical" evidence="2">
    <location>
        <begin position="175"/>
        <end position="194"/>
    </location>
</feature>
<dbReference type="STRING" id="446462.Amir_6210"/>
<dbReference type="Proteomes" id="UP000002213">
    <property type="component" value="Chromosome"/>
</dbReference>
<evidence type="ECO:0000313" key="4">
    <source>
        <dbReference type="Proteomes" id="UP000002213"/>
    </source>
</evidence>
<feature type="transmembrane region" description="Helical" evidence="2">
    <location>
        <begin position="144"/>
        <end position="163"/>
    </location>
</feature>
<dbReference type="eggNOG" id="COG2205">
    <property type="taxonomic scope" value="Bacteria"/>
</dbReference>
<evidence type="ECO:0000256" key="2">
    <source>
        <dbReference type="SAM" id="Phobius"/>
    </source>
</evidence>
<feature type="transmembrane region" description="Helical" evidence="2">
    <location>
        <begin position="300"/>
        <end position="320"/>
    </location>
</feature>
<feature type="transmembrane region" description="Helical" evidence="2">
    <location>
        <begin position="332"/>
        <end position="358"/>
    </location>
</feature>
<feature type="transmembrane region" description="Helical" evidence="2">
    <location>
        <begin position="214"/>
        <end position="236"/>
    </location>
</feature>
<feature type="transmembrane region" description="Helical" evidence="2">
    <location>
        <begin position="257"/>
        <end position="280"/>
    </location>
</feature>
<keyword evidence="2" id="KW-1133">Transmembrane helix</keyword>
<dbReference type="RefSeq" id="WP_015804899.1">
    <property type="nucleotide sequence ID" value="NC_013093.1"/>
</dbReference>
<keyword evidence="2" id="KW-0472">Membrane</keyword>
<feature type="region of interest" description="Disordered" evidence="1">
    <location>
        <begin position="1"/>
        <end position="50"/>
    </location>
</feature>
<feature type="transmembrane region" description="Helical" evidence="2">
    <location>
        <begin position="370"/>
        <end position="390"/>
    </location>
</feature>
<reference evidence="3 4" key="1">
    <citation type="journal article" date="2009" name="Stand. Genomic Sci.">
        <title>Complete genome sequence of Actinosynnema mirum type strain (101).</title>
        <authorList>
            <person name="Land M."/>
            <person name="Lapidus A."/>
            <person name="Mayilraj S."/>
            <person name="Chen F."/>
            <person name="Copeland A."/>
            <person name="Del Rio T.G."/>
            <person name="Nolan M."/>
            <person name="Lucas S."/>
            <person name="Tice H."/>
            <person name="Cheng J.F."/>
            <person name="Chertkov O."/>
            <person name="Bruce D."/>
            <person name="Goodwin L."/>
            <person name="Pitluck S."/>
            <person name="Rohde M."/>
            <person name="Goker M."/>
            <person name="Pati A."/>
            <person name="Ivanova N."/>
            <person name="Mavromatis K."/>
            <person name="Chen A."/>
            <person name="Palaniappan K."/>
            <person name="Hauser L."/>
            <person name="Chang Y.J."/>
            <person name="Jeffries C.C."/>
            <person name="Brettin T."/>
            <person name="Detter J.C."/>
            <person name="Han C."/>
            <person name="Chain P."/>
            <person name="Tindall B.J."/>
            <person name="Bristow J."/>
            <person name="Eisen J.A."/>
            <person name="Markowitz V."/>
            <person name="Hugenholtz P."/>
            <person name="Kyrpides N.C."/>
            <person name="Klenk H.P."/>
        </authorList>
    </citation>
    <scope>NUCLEOTIDE SEQUENCE [LARGE SCALE GENOMIC DNA]</scope>
    <source>
        <strain evidence="4">ATCC 29888 / DSM 43827 / JCM 3225 / NBRC 14064 / NCIMB 13271 / NRRL B-12336 / IMRU 3971 / 101</strain>
    </source>
</reference>
<feature type="transmembrane region" description="Helical" evidence="2">
    <location>
        <begin position="58"/>
        <end position="74"/>
    </location>
</feature>
<keyword evidence="4" id="KW-1185">Reference proteome</keyword>
<dbReference type="Pfam" id="PF13687">
    <property type="entry name" value="DUF4153"/>
    <property type="match status" value="1"/>
</dbReference>
<name>C6WHR6_ACTMD</name>
<accession>C6WHR6</accession>
<keyword evidence="2" id="KW-0812">Transmembrane</keyword>